<dbReference type="InterPro" id="IPR039471">
    <property type="entry name" value="CXorf65-like"/>
</dbReference>
<reference evidence="2 3" key="1">
    <citation type="submission" date="2024-06" db="EMBL/GenBank/DDBJ databases">
        <authorList>
            <person name="Pan Q."/>
            <person name="Wen M."/>
            <person name="Jouanno E."/>
            <person name="Zahm M."/>
            <person name="Klopp C."/>
            <person name="Cabau C."/>
            <person name="Louis A."/>
            <person name="Berthelot C."/>
            <person name="Parey E."/>
            <person name="Roest Crollius H."/>
            <person name="Montfort J."/>
            <person name="Robinson-Rechavi M."/>
            <person name="Bouchez O."/>
            <person name="Lampietro C."/>
            <person name="Lopez Roques C."/>
            <person name="Donnadieu C."/>
            <person name="Postlethwait J."/>
            <person name="Bobe J."/>
            <person name="Verreycken H."/>
            <person name="Guiguen Y."/>
        </authorList>
    </citation>
    <scope>NUCLEOTIDE SEQUENCE [LARGE SCALE GENOMIC DNA]</scope>
    <source>
        <strain evidence="2">Up_M1</strain>
        <tissue evidence="2">Testis</tissue>
    </source>
</reference>
<proteinExistence type="predicted"/>
<evidence type="ECO:0000313" key="2">
    <source>
        <dbReference type="EMBL" id="KAL0974178.1"/>
    </source>
</evidence>
<gene>
    <name evidence="2" type="ORF">UPYG_G00216630</name>
</gene>
<protein>
    <submittedName>
        <fullName evidence="2">Uncharacterized protein</fullName>
    </submittedName>
</protein>
<accession>A0ABD0WQN5</accession>
<dbReference type="AlphaFoldDB" id="A0ABD0WQN5"/>
<dbReference type="Proteomes" id="UP001557470">
    <property type="component" value="Unassembled WGS sequence"/>
</dbReference>
<evidence type="ECO:0000313" key="3">
    <source>
        <dbReference type="Proteomes" id="UP001557470"/>
    </source>
</evidence>
<name>A0ABD0WQN5_UMBPY</name>
<comment type="caution">
    <text evidence="2">The sequence shown here is derived from an EMBL/GenBank/DDBJ whole genome shotgun (WGS) entry which is preliminary data.</text>
</comment>
<dbReference type="PANTHER" id="PTHR33887">
    <property type="entry name" value="PB1 DOMAIN-CONTAINING PROTEIN"/>
    <property type="match status" value="1"/>
</dbReference>
<feature type="region of interest" description="Disordered" evidence="1">
    <location>
        <begin position="147"/>
        <end position="166"/>
    </location>
</feature>
<keyword evidence="3" id="KW-1185">Reference proteome</keyword>
<dbReference type="PANTHER" id="PTHR33887:SF4">
    <property type="entry name" value="AB2-183"/>
    <property type="match status" value="1"/>
</dbReference>
<evidence type="ECO:0000256" key="1">
    <source>
        <dbReference type="SAM" id="MobiDB-lite"/>
    </source>
</evidence>
<dbReference type="Pfam" id="PF15874">
    <property type="entry name" value="Il2rg"/>
    <property type="match status" value="1"/>
</dbReference>
<sequence>MFIYVKHGDDEQFLANINCPVVVLLQYMRTKMGLPDTELVDLCDDLGALKLLFQSRQPLDCANSLLSPRRCFTFCVVNRNAIDGAYVSVTPLVANPDTALLETLQTQLDSLESARLKQFRSYNDRRVEESPSQPRLAQTGWRRRVHLNVPGDKPSNRWNKGRRSKN</sequence>
<dbReference type="EMBL" id="JAGEUA010000006">
    <property type="protein sequence ID" value="KAL0974178.1"/>
    <property type="molecule type" value="Genomic_DNA"/>
</dbReference>
<organism evidence="2 3">
    <name type="scientific">Umbra pygmaea</name>
    <name type="common">Eastern mudminnow</name>
    <dbReference type="NCBI Taxonomy" id="75934"/>
    <lineage>
        <taxon>Eukaryota</taxon>
        <taxon>Metazoa</taxon>
        <taxon>Chordata</taxon>
        <taxon>Craniata</taxon>
        <taxon>Vertebrata</taxon>
        <taxon>Euteleostomi</taxon>
        <taxon>Actinopterygii</taxon>
        <taxon>Neopterygii</taxon>
        <taxon>Teleostei</taxon>
        <taxon>Protacanthopterygii</taxon>
        <taxon>Esociformes</taxon>
        <taxon>Umbridae</taxon>
        <taxon>Umbra</taxon>
    </lineage>
</organism>